<dbReference type="OrthoDB" id="9792788at2"/>
<dbReference type="EMBL" id="QWEY01000011">
    <property type="protein sequence ID" value="RGP35844.1"/>
    <property type="molecule type" value="Genomic_DNA"/>
</dbReference>
<evidence type="ECO:0000256" key="2">
    <source>
        <dbReference type="SAM" id="Phobius"/>
    </source>
</evidence>
<dbReference type="InterPro" id="IPR007313">
    <property type="entry name" value="FxsA"/>
</dbReference>
<dbReference type="RefSeq" id="WP_118155516.1">
    <property type="nucleotide sequence ID" value="NZ_QWEY01000011.1"/>
</dbReference>
<accession>A0A411YY63</accession>
<dbReference type="Proteomes" id="UP000284547">
    <property type="component" value="Unassembled WGS sequence"/>
</dbReference>
<dbReference type="Pfam" id="PF04186">
    <property type="entry name" value="FxsA"/>
    <property type="match status" value="1"/>
</dbReference>
<evidence type="ECO:0000313" key="3">
    <source>
        <dbReference type="EMBL" id="RGP35844.1"/>
    </source>
</evidence>
<name>A0A411YY63_9RHOB</name>
<proteinExistence type="predicted"/>
<sequence length="156" mass="16949">MWLFALFLIVPLIEIALFITVGGWLTLWPTLALVLLTGIVGTALMRWQGLKVLAELRGDMGQLKNPLSPLAHGALIVLAGLLLLTPGFFTDAIGFLLMVPKLREGVIAFVGSRVQIQTFGGPPPQSRREGPTVIDGEFFEVDENPPPKGPSGWTRH</sequence>
<keyword evidence="2" id="KW-0812">Transmembrane</keyword>
<dbReference type="GO" id="GO:0016020">
    <property type="term" value="C:membrane"/>
    <property type="evidence" value="ECO:0007669"/>
    <property type="project" value="InterPro"/>
</dbReference>
<keyword evidence="4" id="KW-1185">Reference proteome</keyword>
<comment type="caution">
    <text evidence="3">The sequence shown here is derived from an EMBL/GenBank/DDBJ whole genome shotgun (WGS) entry which is preliminary data.</text>
</comment>
<evidence type="ECO:0000313" key="4">
    <source>
        <dbReference type="Proteomes" id="UP000284547"/>
    </source>
</evidence>
<feature type="region of interest" description="Disordered" evidence="1">
    <location>
        <begin position="120"/>
        <end position="156"/>
    </location>
</feature>
<keyword evidence="2" id="KW-0472">Membrane</keyword>
<dbReference type="NCBIfam" id="NF008528">
    <property type="entry name" value="PRK11463.1-2"/>
    <property type="match status" value="1"/>
</dbReference>
<protein>
    <submittedName>
        <fullName evidence="3">FxsA family protein</fullName>
    </submittedName>
</protein>
<gene>
    <name evidence="3" type="ORF">D1012_17400</name>
</gene>
<dbReference type="AlphaFoldDB" id="A0A411YY63"/>
<dbReference type="PANTHER" id="PTHR35335">
    <property type="entry name" value="UPF0716 PROTEIN FXSA"/>
    <property type="match status" value="1"/>
</dbReference>
<feature type="transmembrane region" description="Helical" evidence="2">
    <location>
        <begin position="67"/>
        <end position="89"/>
    </location>
</feature>
<keyword evidence="2" id="KW-1133">Transmembrane helix</keyword>
<dbReference type="PANTHER" id="PTHR35335:SF1">
    <property type="entry name" value="UPF0716 PROTEIN FXSA"/>
    <property type="match status" value="1"/>
</dbReference>
<organism evidence="3 4">
    <name type="scientific">Pseudotabrizicola alkalilacus</name>
    <dbReference type="NCBI Taxonomy" id="2305252"/>
    <lineage>
        <taxon>Bacteria</taxon>
        <taxon>Pseudomonadati</taxon>
        <taxon>Pseudomonadota</taxon>
        <taxon>Alphaproteobacteria</taxon>
        <taxon>Rhodobacterales</taxon>
        <taxon>Paracoccaceae</taxon>
        <taxon>Pseudotabrizicola</taxon>
    </lineage>
</organism>
<feature type="transmembrane region" description="Helical" evidence="2">
    <location>
        <begin position="28"/>
        <end position="47"/>
    </location>
</feature>
<reference evidence="3 4" key="1">
    <citation type="submission" date="2018-08" db="EMBL/GenBank/DDBJ databases">
        <title>Flavobacterium tibetense sp. nov., isolated from a wetland YonghuCo on Tibetan Plateau.</title>
        <authorList>
            <person name="Phurbu D."/>
            <person name="Lu H."/>
            <person name="Xing P."/>
        </authorList>
    </citation>
    <scope>NUCLEOTIDE SEQUENCE [LARGE SCALE GENOMIC DNA]</scope>
    <source>
        <strain evidence="3 4">DJC</strain>
    </source>
</reference>
<evidence type="ECO:0000256" key="1">
    <source>
        <dbReference type="SAM" id="MobiDB-lite"/>
    </source>
</evidence>